<dbReference type="Proteomes" id="UP000324639">
    <property type="component" value="Chromosome Bgt_-04"/>
</dbReference>
<evidence type="ECO:0000313" key="1">
    <source>
        <dbReference type="EMBL" id="VCU40802.1"/>
    </source>
</evidence>
<dbReference type="EMBL" id="LR026987">
    <property type="protein sequence ID" value="VCU40802.1"/>
    <property type="molecule type" value="Genomic_DNA"/>
</dbReference>
<protein>
    <submittedName>
        <fullName evidence="1">Bgt-50663</fullName>
    </submittedName>
</protein>
<sequence>MNPGTYELTPFEPLAQAILDQAPDVEVWNLIVQLVEKLESVMNIPSQQLFNLAAESMYRRVGVSYNGTTQTMADLKESMRHELSGSVFLGVKGFWKKYLVDPEWSTLCAEIADSYVKRSGEEKLKVSHGT</sequence>
<reference evidence="1 2" key="1">
    <citation type="submission" date="2018-08" db="EMBL/GenBank/DDBJ databases">
        <authorList>
            <person name="Muller C M."/>
        </authorList>
    </citation>
    <scope>NUCLEOTIDE SEQUENCE [LARGE SCALE GENOMIC DNA]</scope>
</reference>
<evidence type="ECO:0000313" key="2">
    <source>
        <dbReference type="Proteomes" id="UP000324639"/>
    </source>
</evidence>
<accession>A0A9X9LAF8</accession>
<name>A0A9X9LAF8_BLUGR</name>
<gene>
    <name evidence="1" type="ORF">BGT96224V316_LOCUS2061</name>
</gene>
<proteinExistence type="predicted"/>
<dbReference type="AlphaFoldDB" id="A0A9X9LAF8"/>
<organism evidence="1 2">
    <name type="scientific">Blumeria graminis f. sp. tritici</name>
    <dbReference type="NCBI Taxonomy" id="62690"/>
    <lineage>
        <taxon>Eukaryota</taxon>
        <taxon>Fungi</taxon>
        <taxon>Dikarya</taxon>
        <taxon>Ascomycota</taxon>
        <taxon>Pezizomycotina</taxon>
        <taxon>Leotiomycetes</taxon>
        <taxon>Erysiphales</taxon>
        <taxon>Erysiphaceae</taxon>
        <taxon>Blumeria</taxon>
    </lineage>
</organism>
<keyword evidence="2" id="KW-1185">Reference proteome</keyword>